<evidence type="ECO:0000313" key="2">
    <source>
        <dbReference type="EMBL" id="CAI5783875.1"/>
    </source>
</evidence>
<sequence length="100" mass="10960">MKRFLEGTTHAAQLQSVGQDGDAVEGALGERAIARRPWRRRTGAGGKRALCPGTGEDSRGGKYLKWRGRVPWKTSPESKRGVRGPPSMQRVAEWRASKGC</sequence>
<evidence type="ECO:0000313" key="3">
    <source>
        <dbReference type="Proteomes" id="UP001178461"/>
    </source>
</evidence>
<evidence type="ECO:0000256" key="1">
    <source>
        <dbReference type="SAM" id="MobiDB-lite"/>
    </source>
</evidence>
<accession>A0AA35KT61</accession>
<dbReference type="EMBL" id="OX395134">
    <property type="protein sequence ID" value="CAI5783875.1"/>
    <property type="molecule type" value="Genomic_DNA"/>
</dbReference>
<protein>
    <submittedName>
        <fullName evidence="2">Uncharacterized protein</fullName>
    </submittedName>
</protein>
<feature type="region of interest" description="Disordered" evidence="1">
    <location>
        <begin position="41"/>
        <end position="100"/>
    </location>
</feature>
<keyword evidence="3" id="KW-1185">Reference proteome</keyword>
<dbReference type="AlphaFoldDB" id="A0AA35KT61"/>
<organism evidence="2 3">
    <name type="scientific">Podarcis lilfordi</name>
    <name type="common">Lilford's wall lizard</name>
    <dbReference type="NCBI Taxonomy" id="74358"/>
    <lineage>
        <taxon>Eukaryota</taxon>
        <taxon>Metazoa</taxon>
        <taxon>Chordata</taxon>
        <taxon>Craniata</taxon>
        <taxon>Vertebrata</taxon>
        <taxon>Euteleostomi</taxon>
        <taxon>Lepidosauria</taxon>
        <taxon>Squamata</taxon>
        <taxon>Bifurcata</taxon>
        <taxon>Unidentata</taxon>
        <taxon>Episquamata</taxon>
        <taxon>Laterata</taxon>
        <taxon>Lacertibaenia</taxon>
        <taxon>Lacertidae</taxon>
        <taxon>Podarcis</taxon>
    </lineage>
</organism>
<name>A0AA35KT61_9SAUR</name>
<dbReference type="Proteomes" id="UP001178461">
    <property type="component" value="Chromosome 9"/>
</dbReference>
<reference evidence="2" key="1">
    <citation type="submission" date="2022-12" db="EMBL/GenBank/DDBJ databases">
        <authorList>
            <person name="Alioto T."/>
            <person name="Alioto T."/>
            <person name="Gomez Garrido J."/>
        </authorList>
    </citation>
    <scope>NUCLEOTIDE SEQUENCE</scope>
</reference>
<proteinExistence type="predicted"/>
<gene>
    <name evidence="2" type="ORF">PODLI_1B022480</name>
</gene>